<gene>
    <name evidence="2" type="ORF">AVEN_177481_1</name>
</gene>
<dbReference type="AlphaFoldDB" id="A0A4Y2D0C8"/>
<dbReference type="Proteomes" id="UP000499080">
    <property type="component" value="Unassembled WGS sequence"/>
</dbReference>
<evidence type="ECO:0000313" key="2">
    <source>
        <dbReference type="EMBL" id="GBM10212.1"/>
    </source>
</evidence>
<reference evidence="2 3" key="1">
    <citation type="journal article" date="2019" name="Sci. Rep.">
        <title>Orb-weaving spider Araneus ventricosus genome elucidates the spidroin gene catalogue.</title>
        <authorList>
            <person name="Kono N."/>
            <person name="Nakamura H."/>
            <person name="Ohtoshi R."/>
            <person name="Moran D.A.P."/>
            <person name="Shinohara A."/>
            <person name="Yoshida Y."/>
            <person name="Fujiwara M."/>
            <person name="Mori M."/>
            <person name="Tomita M."/>
            <person name="Arakawa K."/>
        </authorList>
    </citation>
    <scope>NUCLEOTIDE SEQUENCE [LARGE SCALE GENOMIC DNA]</scope>
</reference>
<evidence type="ECO:0000256" key="1">
    <source>
        <dbReference type="SAM" id="MobiDB-lite"/>
    </source>
</evidence>
<accession>A0A4Y2D0C8</accession>
<evidence type="ECO:0000313" key="3">
    <source>
        <dbReference type="Proteomes" id="UP000499080"/>
    </source>
</evidence>
<dbReference type="PANTHER" id="PTHR46409">
    <property type="entry name" value="HTH PSQ-TYPE DOMAIN-CONTAINING PROTEIN"/>
    <property type="match status" value="1"/>
</dbReference>
<sequence length="326" mass="37441">MFRTLSLSKDGETTVPKSFSGPIGTQVSKCEKLPVVNSKSNECEISEIEREILSKHQQYLLDISYAVKSGSSPEDSSVREPGSLSHSRWFTMANRVLRLYLSIENTTDEHKILVSINPKSYVPVWFHIKKSKYFTNGREHVFEVIKSSRFLPENLLKVIDPVIQRNAFFAHPGNVLLGMIVDKRDHIGELGFRRIIKARNLASKRKSIRSFQPPKINFPATYCIEMIHWNNITLSPPPLLRKFSNQEIWSKVQSGGTATEWNFDKFPYLTQAMGTMCEASNRGITKSRRFQFQRDGFIRTTLLSRSSMPSFSSKYYFKVPKETEGK</sequence>
<keyword evidence="3" id="KW-1185">Reference proteome</keyword>
<protein>
    <submittedName>
        <fullName evidence="2">Uncharacterized protein</fullName>
    </submittedName>
</protein>
<organism evidence="2 3">
    <name type="scientific">Araneus ventricosus</name>
    <name type="common">Orbweaver spider</name>
    <name type="synonym">Epeira ventricosa</name>
    <dbReference type="NCBI Taxonomy" id="182803"/>
    <lineage>
        <taxon>Eukaryota</taxon>
        <taxon>Metazoa</taxon>
        <taxon>Ecdysozoa</taxon>
        <taxon>Arthropoda</taxon>
        <taxon>Chelicerata</taxon>
        <taxon>Arachnida</taxon>
        <taxon>Araneae</taxon>
        <taxon>Araneomorphae</taxon>
        <taxon>Entelegynae</taxon>
        <taxon>Araneoidea</taxon>
        <taxon>Araneidae</taxon>
        <taxon>Araneus</taxon>
    </lineage>
</organism>
<dbReference type="PANTHER" id="PTHR46409:SF1">
    <property type="entry name" value="HTH PSQ-TYPE DOMAIN-CONTAINING PROTEIN"/>
    <property type="match status" value="1"/>
</dbReference>
<comment type="caution">
    <text evidence="2">The sequence shown here is derived from an EMBL/GenBank/DDBJ whole genome shotgun (WGS) entry which is preliminary data.</text>
</comment>
<proteinExistence type="predicted"/>
<feature type="region of interest" description="Disordered" evidence="1">
    <location>
        <begin position="1"/>
        <end position="20"/>
    </location>
</feature>
<dbReference type="EMBL" id="BGPR01000282">
    <property type="protein sequence ID" value="GBM10212.1"/>
    <property type="molecule type" value="Genomic_DNA"/>
</dbReference>
<name>A0A4Y2D0C8_ARAVE</name>